<gene>
    <name evidence="11" type="primary">AVT1</name>
    <name evidence="11" type="ORF">DNF11_0256</name>
</gene>
<evidence type="ECO:0000259" key="10">
    <source>
        <dbReference type="Pfam" id="PF01490"/>
    </source>
</evidence>
<feature type="compositionally biased region" description="Basic and acidic residues" evidence="8">
    <location>
        <begin position="135"/>
        <end position="146"/>
    </location>
</feature>
<dbReference type="InterPro" id="IPR013057">
    <property type="entry name" value="AA_transpt_TM"/>
</dbReference>
<evidence type="ECO:0000256" key="7">
    <source>
        <dbReference type="ARBA" id="ARBA00023136"/>
    </source>
</evidence>
<evidence type="ECO:0000313" key="11">
    <source>
        <dbReference type="EMBL" id="AYO41206.1"/>
    </source>
</evidence>
<feature type="transmembrane region" description="Helical" evidence="9">
    <location>
        <begin position="308"/>
        <end position="326"/>
    </location>
</feature>
<evidence type="ECO:0000256" key="4">
    <source>
        <dbReference type="ARBA" id="ARBA00022692"/>
    </source>
</evidence>
<evidence type="ECO:0000256" key="1">
    <source>
        <dbReference type="ARBA" id="ARBA00004141"/>
    </source>
</evidence>
<dbReference type="GO" id="GO:0005774">
    <property type="term" value="C:vacuolar membrane"/>
    <property type="evidence" value="ECO:0007669"/>
    <property type="project" value="TreeGrafter"/>
</dbReference>
<keyword evidence="6 9" id="KW-1133">Transmembrane helix</keyword>
<feature type="transmembrane region" description="Helical" evidence="9">
    <location>
        <begin position="617"/>
        <end position="639"/>
    </location>
</feature>
<sequence>MYLRGARTPNKLIHVVTGGGVTMPPRHAIPMRPSGVSSRRDAVQGKYANTAGQDGSAHHPWRSSLDLVWSYSRSQAYFGDNLMSSPSFVERHWGEDSQADTESDIMAGSDSCHTSTHHPEDHEPSLEPTALSDEESLHGARVRDRGPASVESRNYYSMLDRDMDTTLHHSRRPSSRSKTPLRASPFAHSDSDYDEGVSDVTPECMAADCQQGEHPDLARTMSQGTSSAAHKVNPHAPLRAWAPYLHDPYHVDERSHLLCVTGGSEYQQELITSTGPKSTFWQSWFNAVNALIGVGILSMPFVFAQCGWLGGCVLLVLCALLTNWSGKLLTQIMVRDPSLQTYADIGTYAFGPGARVWVGLLLSLEMFMVAVALIILFSDSLAALVFGQGQEPSASWLLLFKVLGFAVSVPTLFLPLSFLSPVSLMGLVSIVVLSVVLAIDGLIKSSAPGSLWDPSPTTWAPQWSGFGLGFGLLMSGFSAHPIIPSLYRDMQQPALFGQMIDLAYLTAVGLYMAVATMGYLMFGSLVSDEVSKDLARTPHMPVVLTCICVGLLTFNPVTKFALALRPIQALFESALLKHDDPRPAVSQGKQHFLSIALSGAVLLTAVTFPNIVRVMGFLGAFLACSTCIFGPCLAGMVIFRKERTWLRLLLDVVILGVSLLLCLHGTLASLRYTS</sequence>
<keyword evidence="5" id="KW-0029">Amino-acid transport</keyword>
<accession>A0A3G2S094</accession>
<dbReference type="Proteomes" id="UP000269793">
    <property type="component" value="Chromosome I"/>
</dbReference>
<keyword evidence="3" id="KW-0813">Transport</keyword>
<feature type="transmembrane region" description="Helical" evidence="9">
    <location>
        <begin position="463"/>
        <end position="482"/>
    </location>
</feature>
<feature type="transmembrane region" description="Helical" evidence="9">
    <location>
        <begin position="648"/>
        <end position="670"/>
    </location>
</feature>
<evidence type="ECO:0000256" key="6">
    <source>
        <dbReference type="ARBA" id="ARBA00022989"/>
    </source>
</evidence>
<feature type="transmembrane region" description="Helical" evidence="9">
    <location>
        <begin position="397"/>
        <end position="417"/>
    </location>
</feature>
<evidence type="ECO:0000313" key="12">
    <source>
        <dbReference type="Proteomes" id="UP000269793"/>
    </source>
</evidence>
<dbReference type="PANTHER" id="PTHR22950">
    <property type="entry name" value="AMINO ACID TRANSPORTER"/>
    <property type="match status" value="1"/>
</dbReference>
<dbReference type="PANTHER" id="PTHR22950:SF692">
    <property type="entry name" value="TRANSMEMBRANE AMINO ACID TRANSPORTER FAMILY PROTEIN"/>
    <property type="match status" value="1"/>
</dbReference>
<keyword evidence="12" id="KW-1185">Reference proteome</keyword>
<organism evidence="11 12">
    <name type="scientific">Malassezia restricta (strain ATCC 96810 / NBRC 103918 / CBS 7877)</name>
    <name type="common">Seborrheic dermatitis infection agent</name>
    <dbReference type="NCBI Taxonomy" id="425264"/>
    <lineage>
        <taxon>Eukaryota</taxon>
        <taxon>Fungi</taxon>
        <taxon>Dikarya</taxon>
        <taxon>Basidiomycota</taxon>
        <taxon>Ustilaginomycotina</taxon>
        <taxon>Malasseziomycetes</taxon>
        <taxon>Malasseziales</taxon>
        <taxon>Malasseziaceae</taxon>
        <taxon>Malassezia</taxon>
    </lineage>
</organism>
<evidence type="ECO:0000256" key="9">
    <source>
        <dbReference type="SAM" id="Phobius"/>
    </source>
</evidence>
<feature type="transmembrane region" description="Helical" evidence="9">
    <location>
        <begin position="592"/>
        <end position="611"/>
    </location>
</feature>
<dbReference type="Pfam" id="PF01490">
    <property type="entry name" value="Aa_trans"/>
    <property type="match status" value="1"/>
</dbReference>
<protein>
    <submittedName>
        <fullName evidence="11">Vacuolar amino acid transporter 1</fullName>
    </submittedName>
</protein>
<reference evidence="11 12" key="1">
    <citation type="submission" date="2018-10" db="EMBL/GenBank/DDBJ databases">
        <title>Complete genome sequence of Malassezia restricta CBS 7877.</title>
        <authorList>
            <person name="Morand S.C."/>
            <person name="Bertignac M."/>
            <person name="Iltis A."/>
            <person name="Kolder I."/>
            <person name="Pirovano W."/>
            <person name="Jourdain R."/>
            <person name="Clavaud C."/>
        </authorList>
    </citation>
    <scope>NUCLEOTIDE SEQUENCE [LARGE SCALE GENOMIC DNA]</scope>
    <source>
        <strain evidence="11 12">CBS 7877</strain>
    </source>
</reference>
<keyword evidence="7 9" id="KW-0472">Membrane</keyword>
<dbReference type="VEuPathDB" id="FungiDB:DNF11_0256"/>
<evidence type="ECO:0000256" key="5">
    <source>
        <dbReference type="ARBA" id="ARBA00022970"/>
    </source>
</evidence>
<feature type="transmembrane region" description="Helical" evidence="9">
    <location>
        <begin position="542"/>
        <end position="562"/>
    </location>
</feature>
<dbReference type="GO" id="GO:0015179">
    <property type="term" value="F:L-amino acid transmembrane transporter activity"/>
    <property type="evidence" value="ECO:0007669"/>
    <property type="project" value="TreeGrafter"/>
</dbReference>
<feature type="transmembrane region" description="Helical" evidence="9">
    <location>
        <begin position="424"/>
        <end position="443"/>
    </location>
</feature>
<name>A0A3G2S094_MALR7</name>
<feature type="transmembrane region" description="Helical" evidence="9">
    <location>
        <begin position="502"/>
        <end position="522"/>
    </location>
</feature>
<evidence type="ECO:0000256" key="8">
    <source>
        <dbReference type="SAM" id="MobiDB-lite"/>
    </source>
</evidence>
<evidence type="ECO:0000256" key="2">
    <source>
        <dbReference type="ARBA" id="ARBA00008066"/>
    </source>
</evidence>
<feature type="domain" description="Amino acid transporter transmembrane" evidence="10">
    <location>
        <begin position="277"/>
        <end position="668"/>
    </location>
</feature>
<dbReference type="EMBL" id="CP033148">
    <property type="protein sequence ID" value="AYO41206.1"/>
    <property type="molecule type" value="Genomic_DNA"/>
</dbReference>
<comment type="subcellular location">
    <subcellularLocation>
        <location evidence="1">Membrane</location>
        <topology evidence="1">Multi-pass membrane protein</topology>
    </subcellularLocation>
</comment>
<dbReference type="STRING" id="425264.A0A3G2S094"/>
<evidence type="ECO:0000256" key="3">
    <source>
        <dbReference type="ARBA" id="ARBA00022448"/>
    </source>
</evidence>
<feature type="region of interest" description="Disordered" evidence="8">
    <location>
        <begin position="93"/>
        <end position="197"/>
    </location>
</feature>
<comment type="similarity">
    <text evidence="2">Belongs to the amino acid/polyamine transporter 2 family.</text>
</comment>
<feature type="transmembrane region" description="Helical" evidence="9">
    <location>
        <begin position="356"/>
        <end position="377"/>
    </location>
</feature>
<dbReference type="AlphaFoldDB" id="A0A3G2S094"/>
<keyword evidence="4 9" id="KW-0812">Transmembrane</keyword>
<dbReference type="OrthoDB" id="655540at2759"/>
<proteinExistence type="inferred from homology"/>